<evidence type="ECO:0000313" key="9">
    <source>
        <dbReference type="EMBL" id="OYN91534.1"/>
    </source>
</evidence>
<keyword evidence="3" id="KW-0997">Cell inner membrane</keyword>
<sequence>MAGLYTLLLAAFVYRSLTWKILGNVLVATAKTTGVVMLVVAAAGILGWALARERIPGAVADFALGAVSNPTAILLMLILMLLVLGTFMETLSALAITAPIIVGIGSGAGIDPLLLGLVTVLSLSIGMICPCPSA</sequence>
<evidence type="ECO:0000256" key="7">
    <source>
        <dbReference type="SAM" id="Phobius"/>
    </source>
</evidence>
<evidence type="ECO:0000259" key="8">
    <source>
        <dbReference type="Pfam" id="PF06808"/>
    </source>
</evidence>
<evidence type="ECO:0000256" key="4">
    <source>
        <dbReference type="ARBA" id="ARBA00022692"/>
    </source>
</evidence>
<accession>A0A255EJ60</accession>
<organism evidence="9 10">
    <name type="scientific">Parenemella sanctibonifatiensis</name>
    <dbReference type="NCBI Taxonomy" id="2016505"/>
    <lineage>
        <taxon>Bacteria</taxon>
        <taxon>Bacillati</taxon>
        <taxon>Actinomycetota</taxon>
        <taxon>Actinomycetes</taxon>
        <taxon>Propionibacteriales</taxon>
        <taxon>Propionibacteriaceae</taxon>
        <taxon>Parenemella</taxon>
    </lineage>
</organism>
<proteinExistence type="predicted"/>
<evidence type="ECO:0000256" key="6">
    <source>
        <dbReference type="ARBA" id="ARBA00023136"/>
    </source>
</evidence>
<keyword evidence="5 7" id="KW-1133">Transmembrane helix</keyword>
<dbReference type="Pfam" id="PF06808">
    <property type="entry name" value="DctM"/>
    <property type="match status" value="1"/>
</dbReference>
<dbReference type="InterPro" id="IPR004681">
    <property type="entry name" value="TRAP_DctM"/>
</dbReference>
<evidence type="ECO:0000256" key="2">
    <source>
        <dbReference type="ARBA" id="ARBA00022475"/>
    </source>
</evidence>
<comment type="subcellular location">
    <subcellularLocation>
        <location evidence="1">Cell inner membrane</location>
        <topology evidence="1">Multi-pass membrane protein</topology>
    </subcellularLocation>
</comment>
<feature type="domain" description="TRAP C4-dicarboxylate transport system permease DctM subunit" evidence="8">
    <location>
        <begin position="1"/>
        <end position="130"/>
    </location>
</feature>
<evidence type="ECO:0000256" key="1">
    <source>
        <dbReference type="ARBA" id="ARBA00004429"/>
    </source>
</evidence>
<name>A0A255EJ60_9ACTN</name>
<dbReference type="PANTHER" id="PTHR33362">
    <property type="entry name" value="SIALIC ACID TRAP TRANSPORTER PERMEASE PROTEIN SIAT-RELATED"/>
    <property type="match status" value="1"/>
</dbReference>
<dbReference type="Proteomes" id="UP000216533">
    <property type="component" value="Unassembled WGS sequence"/>
</dbReference>
<evidence type="ECO:0000256" key="5">
    <source>
        <dbReference type="ARBA" id="ARBA00022989"/>
    </source>
</evidence>
<feature type="transmembrane region" description="Helical" evidence="7">
    <location>
        <begin position="34"/>
        <end position="51"/>
    </location>
</feature>
<dbReference type="EMBL" id="NMVI01000002">
    <property type="protein sequence ID" value="OYN91534.1"/>
    <property type="molecule type" value="Genomic_DNA"/>
</dbReference>
<reference evidence="9 10" key="1">
    <citation type="submission" date="2017-07" db="EMBL/GenBank/DDBJ databases">
        <title>Draft whole genome sequences of clinical Proprionibacteriaceae strains.</title>
        <authorList>
            <person name="Bernier A.-M."/>
            <person name="Bernard K."/>
            <person name="Domingo M.-C."/>
        </authorList>
    </citation>
    <scope>NUCLEOTIDE SEQUENCE [LARGE SCALE GENOMIC DNA]</scope>
    <source>
        <strain evidence="9 10">NML 160184</strain>
    </source>
</reference>
<feature type="transmembrane region" description="Helical" evidence="7">
    <location>
        <begin position="72"/>
        <end position="101"/>
    </location>
</feature>
<evidence type="ECO:0000313" key="10">
    <source>
        <dbReference type="Proteomes" id="UP000216533"/>
    </source>
</evidence>
<dbReference type="AlphaFoldDB" id="A0A255EJ60"/>
<dbReference type="InterPro" id="IPR010656">
    <property type="entry name" value="DctM"/>
</dbReference>
<protein>
    <recommendedName>
        <fullName evidence="8">TRAP C4-dicarboxylate transport system permease DctM subunit domain-containing protein</fullName>
    </recommendedName>
</protein>
<comment type="caution">
    <text evidence="9">The sequence shown here is derived from an EMBL/GenBank/DDBJ whole genome shotgun (WGS) entry which is preliminary data.</text>
</comment>
<keyword evidence="2" id="KW-1003">Cell membrane</keyword>
<keyword evidence="6 7" id="KW-0472">Membrane</keyword>
<dbReference type="GO" id="GO:0022857">
    <property type="term" value="F:transmembrane transporter activity"/>
    <property type="evidence" value="ECO:0007669"/>
    <property type="project" value="TreeGrafter"/>
</dbReference>
<dbReference type="PANTHER" id="PTHR33362:SF3">
    <property type="entry name" value="SIALIC ACID TRAP TRANSPORTER PERMEASE PROTEIN SIAT"/>
    <property type="match status" value="1"/>
</dbReference>
<dbReference type="RefSeq" id="WP_094449394.1">
    <property type="nucleotide sequence ID" value="NZ_NMVI01000002.1"/>
</dbReference>
<evidence type="ECO:0000256" key="3">
    <source>
        <dbReference type="ARBA" id="ARBA00022519"/>
    </source>
</evidence>
<gene>
    <name evidence="9" type="ORF">CGZ92_00360</name>
</gene>
<dbReference type="GO" id="GO:0005886">
    <property type="term" value="C:plasma membrane"/>
    <property type="evidence" value="ECO:0007669"/>
    <property type="project" value="UniProtKB-SubCell"/>
</dbReference>
<keyword evidence="4 7" id="KW-0812">Transmembrane</keyword>